<accession>A0A2V3XV88</accession>
<organism evidence="3 4">
    <name type="scientific">Hungatella effluvii</name>
    <dbReference type="NCBI Taxonomy" id="1096246"/>
    <lineage>
        <taxon>Bacteria</taxon>
        <taxon>Bacillati</taxon>
        <taxon>Bacillota</taxon>
        <taxon>Clostridia</taxon>
        <taxon>Lachnospirales</taxon>
        <taxon>Lachnospiraceae</taxon>
        <taxon>Hungatella</taxon>
    </lineage>
</organism>
<dbReference type="RefSeq" id="WP_110326000.1">
    <property type="nucleotide sequence ID" value="NZ_QJKD01000022.1"/>
</dbReference>
<gene>
    <name evidence="3" type="ORF">DFR60_12233</name>
</gene>
<dbReference type="SUPFAM" id="SSF63848">
    <property type="entry name" value="Cell-division inhibitor MinC, C-terminal domain"/>
    <property type="match status" value="1"/>
</dbReference>
<dbReference type="GeneID" id="86064551"/>
<dbReference type="PANTHER" id="PTHR38032:SF1">
    <property type="entry name" value="RNA-BINDING PROTEIN KHPB N-TERMINAL DOMAIN-CONTAINING PROTEIN"/>
    <property type="match status" value="1"/>
</dbReference>
<comment type="caution">
    <text evidence="3">The sequence shown here is derived from an EMBL/GenBank/DDBJ whole genome shotgun (WGS) entry which is preliminary data.</text>
</comment>
<dbReference type="GO" id="GO:0000902">
    <property type="term" value="P:cell morphogenesis"/>
    <property type="evidence" value="ECO:0007669"/>
    <property type="project" value="InterPro"/>
</dbReference>
<evidence type="ECO:0000313" key="4">
    <source>
        <dbReference type="Proteomes" id="UP000248057"/>
    </source>
</evidence>
<dbReference type="InterPro" id="IPR046865">
    <property type="entry name" value="FapA_b_solenoid"/>
</dbReference>
<dbReference type="AlphaFoldDB" id="A0A2V3XV88"/>
<feature type="compositionally biased region" description="Basic and acidic residues" evidence="1">
    <location>
        <begin position="25"/>
        <end position="67"/>
    </location>
</feature>
<dbReference type="Proteomes" id="UP000248057">
    <property type="component" value="Unassembled WGS sequence"/>
</dbReference>
<name>A0A2V3XV88_9FIRM</name>
<feature type="domain" description="Flagellar Assembly Protein A N-terminal region" evidence="2">
    <location>
        <begin position="145"/>
        <end position="314"/>
    </location>
</feature>
<evidence type="ECO:0000259" key="2">
    <source>
        <dbReference type="Pfam" id="PF20250"/>
    </source>
</evidence>
<evidence type="ECO:0000256" key="1">
    <source>
        <dbReference type="SAM" id="MobiDB-lite"/>
    </source>
</evidence>
<protein>
    <recommendedName>
        <fullName evidence="2">Flagellar Assembly Protein A N-terminal region domain-containing protein</fullName>
    </recommendedName>
</protein>
<dbReference type="InterPro" id="IPR036145">
    <property type="entry name" value="MinC_C_sf"/>
</dbReference>
<dbReference type="EMBL" id="QJKD01000022">
    <property type="protein sequence ID" value="PXX45848.1"/>
    <property type="molecule type" value="Genomic_DNA"/>
</dbReference>
<feature type="region of interest" description="Disordered" evidence="1">
    <location>
        <begin position="17"/>
        <end position="137"/>
    </location>
</feature>
<dbReference type="InterPro" id="IPR046866">
    <property type="entry name" value="FapA_N"/>
</dbReference>
<dbReference type="PANTHER" id="PTHR38032">
    <property type="entry name" value="POLYMERASE-RELATED"/>
    <property type="match status" value="1"/>
</dbReference>
<reference evidence="3 4" key="1">
    <citation type="submission" date="2018-05" db="EMBL/GenBank/DDBJ databases">
        <title>Genomic Encyclopedia of Type Strains, Phase IV (KMG-IV): sequencing the most valuable type-strain genomes for metagenomic binning, comparative biology and taxonomic classification.</title>
        <authorList>
            <person name="Goeker M."/>
        </authorList>
    </citation>
    <scope>NUCLEOTIDE SEQUENCE [LARGE SCALE GENOMIC DNA]</scope>
    <source>
        <strain evidence="3 4">DSM 24995</strain>
    </source>
</reference>
<evidence type="ECO:0000313" key="3">
    <source>
        <dbReference type="EMBL" id="PXX45848.1"/>
    </source>
</evidence>
<dbReference type="Pfam" id="PF03961">
    <property type="entry name" value="FapA"/>
    <property type="match status" value="1"/>
</dbReference>
<dbReference type="InterPro" id="IPR005646">
    <property type="entry name" value="FapA"/>
</dbReference>
<keyword evidence="4" id="KW-1185">Reference proteome</keyword>
<proteinExistence type="predicted"/>
<sequence>MSDKSLIFSMFSKFLDNGGEDEQAEREVRPQTEDSKMAAGRDQRIETVEDWNDAERTRRERLERELTGENGSEETEYTAGTEAEADGLGVKDSGGSDYIGSENRVTDDGSAGSLGGRMSRSNLENGSAAESWKASGEEEYRDAGVELTVSDDRMAVSLMLIEPSGGGSDITREQIEQELEAHRITHGIDEEKVNAIASEKLYRQMFLIARGTPAIDGNDGRIKDYFPREAKIKYASKGNGGIDFKSMNLIHNVQKGELVCELTMPTEPQDGMDVFGQPVRGKNGTMPPIPQGKNVVYSPERDKLLTACEGNLTFRSGRFQVENVFVVSGNVDNSIGNIDFTGSVTIHGDVFEGYTVKAKGDITVMGIVEGAVLQAGGSILLHKGMRGMKSGVLEAGVDITAKFLEDCTIYAQHNIQAEYIINSEVSCGNDLTLIGKRGAFIAGSCAVHNCMNVKTVGASSHVSTIVTLGVTPQLMEEVEKISVDLVAVSRKQAETAKDISYLNGKLKDGSITPRQKERLAKLKLEAPIHNLKEKRLKTQAADLARQLREVGKCRLTAAEVHPGTVINIGDCKMTIVKREESCSFYYLDGEIRKGIR</sequence>
<dbReference type="Pfam" id="PF20250">
    <property type="entry name" value="FapA_N"/>
    <property type="match status" value="1"/>
</dbReference>